<comment type="caution">
    <text evidence="3">The sequence shown here is derived from an EMBL/GenBank/DDBJ whole genome shotgun (WGS) entry which is preliminary data.</text>
</comment>
<name>A0A9D2S011_9FIRM</name>
<accession>A0A9D2S011</accession>
<dbReference type="Pfam" id="PF00682">
    <property type="entry name" value="HMGL-like"/>
    <property type="match status" value="1"/>
</dbReference>
<proteinExistence type="predicted"/>
<dbReference type="PANTHER" id="PTHR10277">
    <property type="entry name" value="HOMOCITRATE SYNTHASE-RELATED"/>
    <property type="match status" value="1"/>
</dbReference>
<reference evidence="3" key="1">
    <citation type="journal article" date="2021" name="PeerJ">
        <title>Extensive microbial diversity within the chicken gut microbiome revealed by metagenomics and culture.</title>
        <authorList>
            <person name="Gilroy R."/>
            <person name="Ravi A."/>
            <person name="Getino M."/>
            <person name="Pursley I."/>
            <person name="Horton D.L."/>
            <person name="Alikhan N.F."/>
            <person name="Baker D."/>
            <person name="Gharbi K."/>
            <person name="Hall N."/>
            <person name="Watson M."/>
            <person name="Adriaenssens E.M."/>
            <person name="Foster-Nyarko E."/>
            <person name="Jarju S."/>
            <person name="Secka A."/>
            <person name="Antonio M."/>
            <person name="Oren A."/>
            <person name="Chaudhuri R.R."/>
            <person name="La Ragione R."/>
            <person name="Hildebrand F."/>
            <person name="Pallen M.J."/>
        </authorList>
    </citation>
    <scope>NUCLEOTIDE SEQUENCE</scope>
    <source>
        <strain evidence="3">ChiBcolR8-3208</strain>
    </source>
</reference>
<dbReference type="InterPro" id="IPR000891">
    <property type="entry name" value="PYR_CT"/>
</dbReference>
<dbReference type="GO" id="GO:0009098">
    <property type="term" value="P:L-leucine biosynthetic process"/>
    <property type="evidence" value="ECO:0007669"/>
    <property type="project" value="TreeGrafter"/>
</dbReference>
<sequence>MGVQILDCTLRDGGYVNNWEFGRHAIASILDKLEAGGVEIVECGFLTSRPRDEDCSLYGGPEAILPLLPQREPRAMFVAMIAMGEKELSPQQLPPCRPGGISGVRLTFRREDAERAFSWAAAILDKGYQVFFQPVGTAFYSDMELLRLVERVNRLRPFAFYMVDTLGSMYPGQVTRQFHLIHENMDPAIRLGFHGHNNLQLAFSNAQVLLGIQAKRQLILDSSVYGMGRGAGNLPTELITRYINQNIQSRYNVSMVMDIYDEYIAPLRREYQWGYSMAYHLAASHACHPNYAAYLINKQTLTMQDMESILRAIPQGQRVEFDKALVRRLYARHQSRQIDDTRAVEELAGLMAGRKLLVLAPGESLRTREAQVLGFIQREHPLVLAVNFADPKFQVEVCFVSSHKRLDIAGARLRELPGVRRVFTSNLAARADPDCLLVDYDRYLNSDPMVADNAGLMLLKLLARCGARQAVLAGFDGFLGRGYYSREATLALNDADALERQRRIGEQLSLLPLELTFLTPSAYEGKGVAL</sequence>
<dbReference type="PANTHER" id="PTHR10277:SF9">
    <property type="entry name" value="2-ISOPROPYLMALATE SYNTHASE 1, CHLOROPLASTIC-RELATED"/>
    <property type="match status" value="1"/>
</dbReference>
<dbReference type="SUPFAM" id="SSF51569">
    <property type="entry name" value="Aldolase"/>
    <property type="match status" value="1"/>
</dbReference>
<keyword evidence="1" id="KW-0464">Manganese</keyword>
<reference evidence="3" key="2">
    <citation type="submission" date="2021-04" db="EMBL/GenBank/DDBJ databases">
        <authorList>
            <person name="Gilroy R."/>
        </authorList>
    </citation>
    <scope>NUCLEOTIDE SEQUENCE</scope>
    <source>
        <strain evidence="3">ChiBcolR8-3208</strain>
    </source>
</reference>
<dbReference type="GO" id="GO:0003852">
    <property type="term" value="F:2-isopropylmalate synthase activity"/>
    <property type="evidence" value="ECO:0007669"/>
    <property type="project" value="TreeGrafter"/>
</dbReference>
<dbReference type="Proteomes" id="UP000824214">
    <property type="component" value="Unassembled WGS sequence"/>
</dbReference>
<dbReference type="EMBL" id="DWXZ01000131">
    <property type="protein sequence ID" value="HJB37670.1"/>
    <property type="molecule type" value="Genomic_DNA"/>
</dbReference>
<organism evidence="3 4">
    <name type="scientific">Candidatus Acutalibacter ornithocaccae</name>
    <dbReference type="NCBI Taxonomy" id="2838416"/>
    <lineage>
        <taxon>Bacteria</taxon>
        <taxon>Bacillati</taxon>
        <taxon>Bacillota</taxon>
        <taxon>Clostridia</taxon>
        <taxon>Eubacteriales</taxon>
        <taxon>Acutalibacteraceae</taxon>
        <taxon>Acutalibacter</taxon>
    </lineage>
</organism>
<evidence type="ECO:0000313" key="4">
    <source>
        <dbReference type="Proteomes" id="UP000824214"/>
    </source>
</evidence>
<protein>
    <submittedName>
        <fullName evidence="3">Aldolase catalytic domain-containing protein</fullName>
    </submittedName>
</protein>
<evidence type="ECO:0000313" key="3">
    <source>
        <dbReference type="EMBL" id="HJB37670.1"/>
    </source>
</evidence>
<dbReference type="Gene3D" id="3.20.20.70">
    <property type="entry name" value="Aldolase class I"/>
    <property type="match status" value="1"/>
</dbReference>
<dbReference type="InterPro" id="IPR013785">
    <property type="entry name" value="Aldolase_TIM"/>
</dbReference>
<feature type="domain" description="Pyruvate carboxyltransferase" evidence="2">
    <location>
        <begin position="120"/>
        <end position="259"/>
    </location>
</feature>
<dbReference type="InterPro" id="IPR050073">
    <property type="entry name" value="2-IPM_HCS-like"/>
</dbReference>
<dbReference type="CDD" id="cd07944">
    <property type="entry name" value="DRE_TIM_HOA_like"/>
    <property type="match status" value="1"/>
</dbReference>
<gene>
    <name evidence="3" type="ORF">H9942_06335</name>
</gene>
<evidence type="ECO:0000256" key="1">
    <source>
        <dbReference type="ARBA" id="ARBA00023211"/>
    </source>
</evidence>
<dbReference type="AlphaFoldDB" id="A0A9D2S011"/>
<evidence type="ECO:0000259" key="2">
    <source>
        <dbReference type="Pfam" id="PF00682"/>
    </source>
</evidence>